<evidence type="ECO:0000256" key="3">
    <source>
        <dbReference type="ARBA" id="ARBA00023163"/>
    </source>
</evidence>
<sequence>MTGTTCQYQPKPLKCSSKARDDRQNPPQWHALVVRALQTLKNSLRSWSAKLFTLPASQDCSTVLLPSLPDKTRQSGGAETLKSTTVSASAAGDLPMGTDNSPAGGYNRGTGLSTMENLLVPSMTSHYDDDGGLLHHSSPHLTRTGISTPAQSYPVTPALIVKGVEVLRFFLDVDLSPHGLRESLEMEISPWGGPLAKAAWRAAQSTMRKLEAGSSLDRLTSTVLALFVQTARPLHLPASAANDALVDALSGERLRWETIGLCCAHIGSCSAMGMVRLRTEQPSASNSYPGSAHHSRLRMDMDGRATTMLKALDASTQCRAFCGEIEQVNDLVLWLLTMTSSFSTWCCGDDSSRSWWLMGDLASAITAMGLHRGFDNAESANVPPYLLELRKRAVSLAHELDKGLATFVGRPPRLHRRYFVLDLPLDLSNKLVMGPVEEFEAAKIELLDEKGWNRHEVLVHTASRHRSLWLLSVIREEILELLLGPPLPESVSQAREILQRAYTVWESIPSRHYDESRRDSLPLKTLWHTIGPRMEYRYSEFLLHKLLIGQSEGNRDLMIQTSHEVLDLALSLLKKADVYARERLDLEFMVAFYAMPCASVLIMELLRQSGQLQQSPALNRSTAIQNISVLISYCDSLVVSGQSNYRLCKQAQTTFSRCLEQILAGPTPSCQEPTSWPRRPVMQDLVSLGSMDFGMKDLYPQDPEWFAWLETFDVDGL</sequence>
<dbReference type="GO" id="GO:0005634">
    <property type="term" value="C:nucleus"/>
    <property type="evidence" value="ECO:0007669"/>
    <property type="project" value="UniProtKB-SubCell"/>
</dbReference>
<dbReference type="Proteomes" id="UP001147746">
    <property type="component" value="Unassembled WGS sequence"/>
</dbReference>
<feature type="region of interest" description="Disordered" evidence="5">
    <location>
        <begin position="67"/>
        <end position="108"/>
    </location>
</feature>
<dbReference type="CDD" id="cd12148">
    <property type="entry name" value="fungal_TF_MHR"/>
    <property type="match status" value="1"/>
</dbReference>
<keyword evidence="3" id="KW-0804">Transcription</keyword>
<evidence type="ECO:0000256" key="2">
    <source>
        <dbReference type="ARBA" id="ARBA00023015"/>
    </source>
</evidence>
<gene>
    <name evidence="6" type="ORF">N7476_004881</name>
</gene>
<comment type="caution">
    <text evidence="6">The sequence shown here is derived from an EMBL/GenBank/DDBJ whole genome shotgun (WGS) entry which is preliminary data.</text>
</comment>
<evidence type="ECO:0000256" key="1">
    <source>
        <dbReference type="ARBA" id="ARBA00004123"/>
    </source>
</evidence>
<name>A0A9W9U600_9EURO</name>
<evidence type="ECO:0000313" key="6">
    <source>
        <dbReference type="EMBL" id="KAJ5318461.1"/>
    </source>
</evidence>
<organism evidence="6 7">
    <name type="scientific">Penicillium atrosanguineum</name>
    <dbReference type="NCBI Taxonomy" id="1132637"/>
    <lineage>
        <taxon>Eukaryota</taxon>
        <taxon>Fungi</taxon>
        <taxon>Dikarya</taxon>
        <taxon>Ascomycota</taxon>
        <taxon>Pezizomycotina</taxon>
        <taxon>Eurotiomycetes</taxon>
        <taxon>Eurotiomycetidae</taxon>
        <taxon>Eurotiales</taxon>
        <taxon>Aspergillaceae</taxon>
        <taxon>Penicillium</taxon>
    </lineage>
</organism>
<dbReference type="PANTHER" id="PTHR31001">
    <property type="entry name" value="UNCHARACTERIZED TRANSCRIPTIONAL REGULATORY PROTEIN"/>
    <property type="match status" value="1"/>
</dbReference>
<feature type="compositionally biased region" description="Polar residues" evidence="5">
    <location>
        <begin position="74"/>
        <end position="88"/>
    </location>
</feature>
<reference evidence="6" key="1">
    <citation type="submission" date="2022-12" db="EMBL/GenBank/DDBJ databases">
        <authorList>
            <person name="Petersen C."/>
        </authorList>
    </citation>
    <scope>NUCLEOTIDE SEQUENCE</scope>
    <source>
        <strain evidence="6">IBT 21472</strain>
    </source>
</reference>
<protein>
    <recommendedName>
        <fullName evidence="8">Transcription factor domain-containing protein</fullName>
    </recommendedName>
</protein>
<evidence type="ECO:0000256" key="4">
    <source>
        <dbReference type="ARBA" id="ARBA00023242"/>
    </source>
</evidence>
<comment type="subcellular location">
    <subcellularLocation>
        <location evidence="1">Nucleus</location>
    </subcellularLocation>
</comment>
<proteinExistence type="predicted"/>
<keyword evidence="2" id="KW-0805">Transcription regulation</keyword>
<evidence type="ECO:0000256" key="5">
    <source>
        <dbReference type="SAM" id="MobiDB-lite"/>
    </source>
</evidence>
<keyword evidence="7" id="KW-1185">Reference proteome</keyword>
<evidence type="ECO:0008006" key="8">
    <source>
        <dbReference type="Google" id="ProtNLM"/>
    </source>
</evidence>
<dbReference type="AlphaFoldDB" id="A0A9W9U600"/>
<dbReference type="PANTHER" id="PTHR31001:SF40">
    <property type="entry name" value="ZN(II)2CYS6 TRANSCRIPTION FACTOR (EUROFUNG)"/>
    <property type="match status" value="1"/>
</dbReference>
<dbReference type="InterPro" id="IPR050613">
    <property type="entry name" value="Sec_Metabolite_Reg"/>
</dbReference>
<feature type="region of interest" description="Disordered" evidence="5">
    <location>
        <begin position="1"/>
        <end position="26"/>
    </location>
</feature>
<keyword evidence="4" id="KW-0539">Nucleus</keyword>
<reference evidence="6" key="2">
    <citation type="journal article" date="2023" name="IMA Fungus">
        <title>Comparative genomic study of the Penicillium genus elucidates a diverse pangenome and 15 lateral gene transfer events.</title>
        <authorList>
            <person name="Petersen C."/>
            <person name="Sorensen T."/>
            <person name="Nielsen M.R."/>
            <person name="Sondergaard T.E."/>
            <person name="Sorensen J.L."/>
            <person name="Fitzpatrick D.A."/>
            <person name="Frisvad J.C."/>
            <person name="Nielsen K.L."/>
        </authorList>
    </citation>
    <scope>NUCLEOTIDE SEQUENCE</scope>
    <source>
        <strain evidence="6">IBT 21472</strain>
    </source>
</reference>
<dbReference type="EMBL" id="JAPZBO010000004">
    <property type="protein sequence ID" value="KAJ5318461.1"/>
    <property type="molecule type" value="Genomic_DNA"/>
</dbReference>
<evidence type="ECO:0000313" key="7">
    <source>
        <dbReference type="Proteomes" id="UP001147746"/>
    </source>
</evidence>
<accession>A0A9W9U600</accession>